<dbReference type="Pfam" id="PF01266">
    <property type="entry name" value="DAO"/>
    <property type="match status" value="1"/>
</dbReference>
<dbReference type="GO" id="GO:0005737">
    <property type="term" value="C:cytoplasm"/>
    <property type="evidence" value="ECO:0007669"/>
    <property type="project" value="TreeGrafter"/>
</dbReference>
<reference evidence="3 4" key="1">
    <citation type="submission" date="2013-03" db="EMBL/GenBank/DDBJ databases">
        <title>The Genome Sequence of Exophiala aquamarina CBS 119918.</title>
        <authorList>
            <consortium name="The Broad Institute Genomics Platform"/>
            <person name="Cuomo C."/>
            <person name="de Hoog S."/>
            <person name="Gorbushina A."/>
            <person name="Walker B."/>
            <person name="Young S.K."/>
            <person name="Zeng Q."/>
            <person name="Gargeya S."/>
            <person name="Fitzgerald M."/>
            <person name="Haas B."/>
            <person name="Abouelleil A."/>
            <person name="Allen A.W."/>
            <person name="Alvarado L."/>
            <person name="Arachchi H.M."/>
            <person name="Berlin A.M."/>
            <person name="Chapman S.B."/>
            <person name="Gainer-Dewar J."/>
            <person name="Goldberg J."/>
            <person name="Griggs A."/>
            <person name="Gujja S."/>
            <person name="Hansen M."/>
            <person name="Howarth C."/>
            <person name="Imamovic A."/>
            <person name="Ireland A."/>
            <person name="Larimer J."/>
            <person name="McCowan C."/>
            <person name="Murphy C."/>
            <person name="Pearson M."/>
            <person name="Poon T.W."/>
            <person name="Priest M."/>
            <person name="Roberts A."/>
            <person name="Saif S."/>
            <person name="Shea T."/>
            <person name="Sisk P."/>
            <person name="Sykes S."/>
            <person name="Wortman J."/>
            <person name="Nusbaum C."/>
            <person name="Birren B."/>
        </authorList>
    </citation>
    <scope>NUCLEOTIDE SEQUENCE [LARGE SCALE GENOMIC DNA]</scope>
    <source>
        <strain evidence="3 4">CBS 119918</strain>
    </source>
</reference>
<feature type="domain" description="FAD dependent oxidoreductase" evidence="2">
    <location>
        <begin position="53"/>
        <end position="452"/>
    </location>
</feature>
<dbReference type="STRING" id="1182545.A0A072P2C7"/>
<feature type="region of interest" description="Disordered" evidence="1">
    <location>
        <begin position="498"/>
        <end position="518"/>
    </location>
</feature>
<evidence type="ECO:0000259" key="2">
    <source>
        <dbReference type="Pfam" id="PF01266"/>
    </source>
</evidence>
<dbReference type="AlphaFoldDB" id="A0A072P2C7"/>
<dbReference type="GeneID" id="25284719"/>
<gene>
    <name evidence="3" type="ORF">A1O9_09811</name>
</gene>
<dbReference type="PANTHER" id="PTHR13847">
    <property type="entry name" value="SARCOSINE DEHYDROGENASE-RELATED"/>
    <property type="match status" value="1"/>
</dbReference>
<dbReference type="EMBL" id="AMGV01000011">
    <property type="protein sequence ID" value="KEF54016.1"/>
    <property type="molecule type" value="Genomic_DNA"/>
</dbReference>
<sequence length="518" mass="56519">MAGTAPEDQERLIREAVTRDPGQPRPQGTIPYWLHRLHPLAAHHSPSLPSSADVVIIGSGITGLSVARTVLASNPSLHVAVLEARTLCSGATGRNGGHLVAYGGASYTELKQSYGQPMATKIIEFTFRSIDRTRALIESLGEAGDAAEFRTVSRIRTFSDQPSFDEAQASIAEFVSDNPQYKGMYTIFNDPQTLREKYDVHGVVGAVVFDAAALWPYRLVMAGWEDLLKSYPTRLSIEAQTAVSHVTYTPLVNSSAPYALTTTRGEMRARQVVYCTNGYTGNLIPGIRGALYPYRGTMTVQDLGNDEDLPNRGAERSWSIHQQHVPDKHDTEVISSVHYLQQNASSGHYFFGGGKYDPVQVITGDDTSVPESGVKYLQEQLSHFLGQNSMQSNKLVSSWTGIMGFTSDDNPLVGRLTPSITSRNGDGEWMAAGFNGMGMSLCVASGEALAHLMLGQNADDWFPAAFSLSELRLRNTLNTEKSVQGVKHLYEGSCKQALNEDQHTSRPQEVLASTLMAQ</sequence>
<feature type="region of interest" description="Disordered" evidence="1">
    <location>
        <begin position="1"/>
        <end position="29"/>
    </location>
</feature>
<dbReference type="OrthoDB" id="512662at2759"/>
<dbReference type="HOGENOM" id="CLU_022730_2_1_1"/>
<evidence type="ECO:0000313" key="4">
    <source>
        <dbReference type="Proteomes" id="UP000027920"/>
    </source>
</evidence>
<dbReference type="InterPro" id="IPR006076">
    <property type="entry name" value="FAD-dep_OxRdtase"/>
</dbReference>
<dbReference type="VEuPathDB" id="FungiDB:A1O9_09811"/>
<dbReference type="InterPro" id="IPR036188">
    <property type="entry name" value="FAD/NAD-bd_sf"/>
</dbReference>
<comment type="caution">
    <text evidence="3">The sequence shown here is derived from an EMBL/GenBank/DDBJ whole genome shotgun (WGS) entry which is preliminary data.</text>
</comment>
<proteinExistence type="predicted"/>
<dbReference type="RefSeq" id="XP_013256606.1">
    <property type="nucleotide sequence ID" value="XM_013401152.1"/>
</dbReference>
<dbReference type="Gene3D" id="3.50.50.60">
    <property type="entry name" value="FAD/NAD(P)-binding domain"/>
    <property type="match status" value="1"/>
</dbReference>
<feature type="compositionally biased region" description="Basic and acidic residues" evidence="1">
    <location>
        <begin position="8"/>
        <end position="18"/>
    </location>
</feature>
<dbReference type="SUPFAM" id="SSF51905">
    <property type="entry name" value="FAD/NAD(P)-binding domain"/>
    <property type="match status" value="1"/>
</dbReference>
<evidence type="ECO:0000313" key="3">
    <source>
        <dbReference type="EMBL" id="KEF54016.1"/>
    </source>
</evidence>
<dbReference type="Gene3D" id="3.30.9.10">
    <property type="entry name" value="D-Amino Acid Oxidase, subunit A, domain 2"/>
    <property type="match status" value="1"/>
</dbReference>
<dbReference type="PANTHER" id="PTHR13847:SF213">
    <property type="entry name" value="DEPENDENT OXIDOREDUCTASE, PUTATIVE-RELATED"/>
    <property type="match status" value="1"/>
</dbReference>
<dbReference type="Proteomes" id="UP000027920">
    <property type="component" value="Unassembled WGS sequence"/>
</dbReference>
<protein>
    <recommendedName>
        <fullName evidence="2">FAD dependent oxidoreductase domain-containing protein</fullName>
    </recommendedName>
</protein>
<accession>A0A072P2C7</accession>
<name>A0A072P2C7_9EURO</name>
<keyword evidence="4" id="KW-1185">Reference proteome</keyword>
<evidence type="ECO:0000256" key="1">
    <source>
        <dbReference type="SAM" id="MobiDB-lite"/>
    </source>
</evidence>
<organism evidence="3 4">
    <name type="scientific">Exophiala aquamarina CBS 119918</name>
    <dbReference type="NCBI Taxonomy" id="1182545"/>
    <lineage>
        <taxon>Eukaryota</taxon>
        <taxon>Fungi</taxon>
        <taxon>Dikarya</taxon>
        <taxon>Ascomycota</taxon>
        <taxon>Pezizomycotina</taxon>
        <taxon>Eurotiomycetes</taxon>
        <taxon>Chaetothyriomycetidae</taxon>
        <taxon>Chaetothyriales</taxon>
        <taxon>Herpotrichiellaceae</taxon>
        <taxon>Exophiala</taxon>
    </lineage>
</organism>